<evidence type="ECO:0000256" key="1">
    <source>
        <dbReference type="SAM" id="Phobius"/>
    </source>
</evidence>
<evidence type="ECO:0000313" key="2">
    <source>
        <dbReference type="EMBL" id="KAB8076275.1"/>
    </source>
</evidence>
<dbReference type="AlphaFoldDB" id="A0A5N5X884"/>
<dbReference type="EMBL" id="ML732183">
    <property type="protein sequence ID" value="KAB8076275.1"/>
    <property type="molecule type" value="Genomic_DNA"/>
</dbReference>
<evidence type="ECO:0000313" key="3">
    <source>
        <dbReference type="Proteomes" id="UP000326565"/>
    </source>
</evidence>
<keyword evidence="3" id="KW-1185">Reference proteome</keyword>
<accession>A0A5N5X884</accession>
<keyword evidence="1" id="KW-1133">Transmembrane helix</keyword>
<reference evidence="2 3" key="1">
    <citation type="submission" date="2019-04" db="EMBL/GenBank/DDBJ databases">
        <title>Friends and foes A comparative genomics study of 23 Aspergillus species from section Flavi.</title>
        <authorList>
            <consortium name="DOE Joint Genome Institute"/>
            <person name="Kjaerbolling I."/>
            <person name="Vesth T."/>
            <person name="Frisvad J.C."/>
            <person name="Nybo J.L."/>
            <person name="Theobald S."/>
            <person name="Kildgaard S."/>
            <person name="Isbrandt T."/>
            <person name="Kuo A."/>
            <person name="Sato A."/>
            <person name="Lyhne E.K."/>
            <person name="Kogle M.E."/>
            <person name="Wiebenga A."/>
            <person name="Kun R.S."/>
            <person name="Lubbers R.J."/>
            <person name="Makela M.R."/>
            <person name="Barry K."/>
            <person name="Chovatia M."/>
            <person name="Clum A."/>
            <person name="Daum C."/>
            <person name="Haridas S."/>
            <person name="He G."/>
            <person name="LaButti K."/>
            <person name="Lipzen A."/>
            <person name="Mondo S."/>
            <person name="Riley R."/>
            <person name="Salamov A."/>
            <person name="Simmons B.A."/>
            <person name="Magnuson J.K."/>
            <person name="Henrissat B."/>
            <person name="Mortensen U.H."/>
            <person name="Larsen T.O."/>
            <person name="Devries R.P."/>
            <person name="Grigoriev I.V."/>
            <person name="Machida M."/>
            <person name="Baker S.E."/>
            <person name="Andersen M.R."/>
        </authorList>
    </citation>
    <scope>NUCLEOTIDE SEQUENCE [LARGE SCALE GENOMIC DNA]</scope>
    <source>
        <strain evidence="2 3">CBS 151.66</strain>
    </source>
</reference>
<dbReference type="Proteomes" id="UP000326565">
    <property type="component" value="Unassembled WGS sequence"/>
</dbReference>
<feature type="transmembrane region" description="Helical" evidence="1">
    <location>
        <begin position="12"/>
        <end position="34"/>
    </location>
</feature>
<protein>
    <submittedName>
        <fullName evidence="2">Uncharacterized protein</fullName>
    </submittedName>
</protein>
<keyword evidence="1" id="KW-0812">Transmembrane</keyword>
<sequence length="205" mass="23511">MEADYKRHTEDVYSGISHTILLVVELFAFMGALTDATNHTRLAMLTEQLRTYRESNISWNIWLYKDIGYQGMVHLDPEPPYMKLILPFVEKKQALGLDFWGCTGKDGAKDAYGPFIRGLKGMVPAHLQKKKYPPVWTFDRQVERVVRECLMGEYMVWEFAELFEGKTKEELEDLAKSFAFEACDKRDGLNAVLRHDAEAAGGVHV</sequence>
<gene>
    <name evidence="2" type="ORF">BDV29DRAFT_154905</name>
</gene>
<dbReference type="OrthoDB" id="1887033at2759"/>
<organism evidence="2 3">
    <name type="scientific">Aspergillus leporis</name>
    <dbReference type="NCBI Taxonomy" id="41062"/>
    <lineage>
        <taxon>Eukaryota</taxon>
        <taxon>Fungi</taxon>
        <taxon>Dikarya</taxon>
        <taxon>Ascomycota</taxon>
        <taxon>Pezizomycotina</taxon>
        <taxon>Eurotiomycetes</taxon>
        <taxon>Eurotiomycetidae</taxon>
        <taxon>Eurotiales</taxon>
        <taxon>Aspergillaceae</taxon>
        <taxon>Aspergillus</taxon>
        <taxon>Aspergillus subgen. Circumdati</taxon>
    </lineage>
</organism>
<proteinExistence type="predicted"/>
<keyword evidence="1" id="KW-0472">Membrane</keyword>
<name>A0A5N5X884_9EURO</name>